<dbReference type="PANTHER" id="PTHR30578:SF0">
    <property type="entry name" value="ION-TRANSLOCATING OXIDOREDUCTASE COMPLEX SUBUNIT D"/>
    <property type="match status" value="1"/>
</dbReference>
<comment type="caution">
    <text evidence="11">The sequence shown here is derived from an EMBL/GenBank/DDBJ whole genome shotgun (WGS) entry which is preliminary data.</text>
</comment>
<dbReference type="Proteomes" id="UP000186112">
    <property type="component" value="Unassembled WGS sequence"/>
</dbReference>
<comment type="similarity">
    <text evidence="10">Belongs to the NqrB/RnfD family.</text>
</comment>
<keyword evidence="12" id="KW-1185">Reference proteome</keyword>
<evidence type="ECO:0000256" key="3">
    <source>
        <dbReference type="ARBA" id="ARBA00022630"/>
    </source>
</evidence>
<reference evidence="11 12" key="1">
    <citation type="submission" date="2016-02" db="EMBL/GenBank/DDBJ databases">
        <title>Genome sequence of Tissierella creatinophila DSM 6911.</title>
        <authorList>
            <person name="Poehlein A."/>
            <person name="Daniel R."/>
        </authorList>
    </citation>
    <scope>NUCLEOTIDE SEQUENCE [LARGE SCALE GENOMIC DNA]</scope>
    <source>
        <strain evidence="11 12">DSM 6911</strain>
    </source>
</reference>
<keyword evidence="9 10" id="KW-0472">Membrane</keyword>
<protein>
    <recommendedName>
        <fullName evidence="10">Ion-translocating oxidoreductase complex subunit D</fullName>
        <ecNumber evidence="10">7.-.-.-</ecNumber>
    </recommendedName>
    <alternativeName>
        <fullName evidence="10">Rnf electron transport complex subunit D</fullName>
    </alternativeName>
</protein>
<gene>
    <name evidence="11" type="primary">rsxD</name>
    <name evidence="10" type="synonym">rnfD</name>
    <name evidence="11" type="ORF">TICRE_06530</name>
</gene>
<dbReference type="GO" id="GO:0005886">
    <property type="term" value="C:plasma membrane"/>
    <property type="evidence" value="ECO:0007669"/>
    <property type="project" value="UniProtKB-SubCell"/>
</dbReference>
<dbReference type="AlphaFoldDB" id="A0A1U7M7K2"/>
<keyword evidence="6 10" id="KW-1278">Translocase</keyword>
<keyword evidence="5 10" id="KW-0812">Transmembrane</keyword>
<evidence type="ECO:0000256" key="5">
    <source>
        <dbReference type="ARBA" id="ARBA00022692"/>
    </source>
</evidence>
<feature type="transmembrane region" description="Helical" evidence="10">
    <location>
        <begin position="139"/>
        <end position="158"/>
    </location>
</feature>
<evidence type="ECO:0000256" key="10">
    <source>
        <dbReference type="HAMAP-Rule" id="MF_00462"/>
    </source>
</evidence>
<comment type="cofactor">
    <cofactor evidence="10">
        <name>FMN</name>
        <dbReference type="ChEBI" id="CHEBI:58210"/>
    </cofactor>
</comment>
<evidence type="ECO:0000256" key="9">
    <source>
        <dbReference type="ARBA" id="ARBA00023136"/>
    </source>
</evidence>
<feature type="modified residue" description="FMN phosphoryl threonine" evidence="10">
    <location>
        <position position="166"/>
    </location>
</feature>
<evidence type="ECO:0000256" key="8">
    <source>
        <dbReference type="ARBA" id="ARBA00022989"/>
    </source>
</evidence>
<feature type="transmembrane region" description="Helical" evidence="10">
    <location>
        <begin position="109"/>
        <end position="127"/>
    </location>
</feature>
<dbReference type="InterPro" id="IPR011303">
    <property type="entry name" value="RnfD_bac"/>
</dbReference>
<name>A0A1U7M7K2_TISCR</name>
<evidence type="ECO:0000256" key="1">
    <source>
        <dbReference type="ARBA" id="ARBA00022448"/>
    </source>
</evidence>
<proteinExistence type="inferred from homology"/>
<feature type="transmembrane region" description="Helical" evidence="10">
    <location>
        <begin position="85"/>
        <end position="103"/>
    </location>
</feature>
<dbReference type="NCBIfam" id="TIGR01946">
    <property type="entry name" value="rnfD"/>
    <property type="match status" value="1"/>
</dbReference>
<comment type="subcellular location">
    <subcellularLocation>
        <location evidence="10">Cell membrane</location>
        <topology evidence="10">Multi-pass membrane protein</topology>
    </subcellularLocation>
</comment>
<comment type="function">
    <text evidence="10">Part of a membrane-bound complex that couples electron transfer with translocation of ions across the membrane.</text>
</comment>
<dbReference type="GO" id="GO:0055085">
    <property type="term" value="P:transmembrane transport"/>
    <property type="evidence" value="ECO:0007669"/>
    <property type="project" value="InterPro"/>
</dbReference>
<dbReference type="EMBL" id="LTDM01000009">
    <property type="protein sequence ID" value="OLS03314.1"/>
    <property type="molecule type" value="Genomic_DNA"/>
</dbReference>
<keyword evidence="1 10" id="KW-0813">Transport</keyword>
<accession>A0A1U7M7K2</accession>
<dbReference type="InterPro" id="IPR004338">
    <property type="entry name" value="NqrB/RnfD"/>
</dbReference>
<evidence type="ECO:0000256" key="6">
    <source>
        <dbReference type="ARBA" id="ARBA00022967"/>
    </source>
</evidence>
<feature type="transmembrane region" description="Helical" evidence="10">
    <location>
        <begin position="216"/>
        <end position="234"/>
    </location>
</feature>
<feature type="transmembrane region" description="Helical" evidence="10">
    <location>
        <begin position="40"/>
        <end position="73"/>
    </location>
</feature>
<sequence length="321" mass="34120">MDEKVLNSVDEPLVLDNHLTMSLGPHVKSSESTRRIMLDVIIALTPAMIGAIYFFGLNAAMLIAISIASAVLFEAATQKFFKKDILIGDLSAVVTGLLLAFNLPANAPWWIAVFGAAFAIIVVKEFFGGIGSNFMNPALAARVALVSSWPVIMGTYIGPDGVTGATPMVLIKSGSVDLPSIGNMFIGNIGGSLGETSALLLLIGTAYLFIRKVIDWKIPFIYIGTTIVMLFILGVKPELLIYHLFGGGLILGAFFMATDYSSSPITPNGKILFGIGAGILTALMRVKGGMPEGVSYAILLMNVASPVIEKFTKPKVFGRVK</sequence>
<keyword evidence="8 10" id="KW-1133">Transmembrane helix</keyword>
<feature type="transmembrane region" description="Helical" evidence="10">
    <location>
        <begin position="185"/>
        <end position="209"/>
    </location>
</feature>
<dbReference type="OrthoDB" id="9776359at2"/>
<evidence type="ECO:0000313" key="12">
    <source>
        <dbReference type="Proteomes" id="UP000186112"/>
    </source>
</evidence>
<dbReference type="PANTHER" id="PTHR30578">
    <property type="entry name" value="ELECTRON TRANSPORT COMPLEX PROTEIN RNFD"/>
    <property type="match status" value="1"/>
</dbReference>
<keyword evidence="7 10" id="KW-0249">Electron transport</keyword>
<keyword evidence="2 10" id="KW-0597">Phosphoprotein</keyword>
<dbReference type="EC" id="7.-.-.-" evidence="10"/>
<organism evidence="11 12">
    <name type="scientific">Tissierella creatinophila DSM 6911</name>
    <dbReference type="NCBI Taxonomy" id="1123403"/>
    <lineage>
        <taxon>Bacteria</taxon>
        <taxon>Bacillati</taxon>
        <taxon>Bacillota</taxon>
        <taxon>Tissierellia</taxon>
        <taxon>Tissierellales</taxon>
        <taxon>Tissierellaceae</taxon>
        <taxon>Tissierella</taxon>
    </lineage>
</organism>
<dbReference type="Pfam" id="PF03116">
    <property type="entry name" value="NQR2_RnfD_RnfE"/>
    <property type="match status" value="1"/>
</dbReference>
<comment type="subunit">
    <text evidence="10">The complex is composed of six subunits: RnfA, RnfB, RnfC, RnfD, RnfE and RnfG.</text>
</comment>
<evidence type="ECO:0000313" key="11">
    <source>
        <dbReference type="EMBL" id="OLS03314.1"/>
    </source>
</evidence>
<dbReference type="RefSeq" id="WP_075725091.1">
    <property type="nucleotide sequence ID" value="NZ_LTDM01000009.1"/>
</dbReference>
<feature type="transmembrane region" description="Helical" evidence="10">
    <location>
        <begin position="240"/>
        <end position="258"/>
    </location>
</feature>
<dbReference type="HAMAP" id="MF_00462">
    <property type="entry name" value="RsxD_RnfD"/>
    <property type="match status" value="1"/>
</dbReference>
<evidence type="ECO:0000256" key="2">
    <source>
        <dbReference type="ARBA" id="ARBA00022553"/>
    </source>
</evidence>
<keyword evidence="10" id="KW-1003">Cell membrane</keyword>
<keyword evidence="3 10" id="KW-0285">Flavoprotein</keyword>
<keyword evidence="4 10" id="KW-0288">FMN</keyword>
<evidence type="ECO:0000256" key="4">
    <source>
        <dbReference type="ARBA" id="ARBA00022643"/>
    </source>
</evidence>
<dbReference type="GO" id="GO:0022900">
    <property type="term" value="P:electron transport chain"/>
    <property type="evidence" value="ECO:0007669"/>
    <property type="project" value="UniProtKB-UniRule"/>
</dbReference>
<evidence type="ECO:0000256" key="7">
    <source>
        <dbReference type="ARBA" id="ARBA00022982"/>
    </source>
</evidence>